<evidence type="ECO:0000256" key="11">
    <source>
        <dbReference type="SAM" id="SignalP"/>
    </source>
</evidence>
<evidence type="ECO:0000256" key="6">
    <source>
        <dbReference type="ARBA" id="ARBA00023180"/>
    </source>
</evidence>
<comment type="subcellular location">
    <subcellularLocation>
        <location evidence="9">Endomembrane system</location>
        <topology evidence="9">Lipid-anchor</topology>
    </subcellularLocation>
    <subcellularLocation>
        <location evidence="1">Membrane</location>
        <topology evidence="1">Lipid-anchor</topology>
        <topology evidence="1">GPI-anchor</topology>
    </subcellularLocation>
</comment>
<dbReference type="GO" id="GO:0009055">
    <property type="term" value="F:electron transfer activity"/>
    <property type="evidence" value="ECO:0007669"/>
    <property type="project" value="InterPro"/>
</dbReference>
<keyword evidence="10" id="KW-1133">Transmembrane helix</keyword>
<feature type="transmembrane region" description="Helical" evidence="10">
    <location>
        <begin position="156"/>
        <end position="175"/>
    </location>
</feature>
<dbReference type="AlphaFoldDB" id="A0A9Q0QUZ1"/>
<dbReference type="OrthoDB" id="959565at2759"/>
<keyword evidence="5" id="KW-1015">Disulfide bond</keyword>
<evidence type="ECO:0000313" key="13">
    <source>
        <dbReference type="EMBL" id="KAJ4972780.1"/>
    </source>
</evidence>
<keyword evidence="10" id="KW-0812">Transmembrane</keyword>
<evidence type="ECO:0000256" key="1">
    <source>
        <dbReference type="ARBA" id="ARBA00004589"/>
    </source>
</evidence>
<evidence type="ECO:0000256" key="5">
    <source>
        <dbReference type="ARBA" id="ARBA00023157"/>
    </source>
</evidence>
<protein>
    <recommendedName>
        <fullName evidence="12">Phytocyanin domain-containing protein</fullName>
    </recommendedName>
</protein>
<sequence length="176" mass="19647">MASQFMIVSCKILCLILLSSTHFFSVDSHEFQVGDDNGWAVPSKDDDFYDDWASKQRFLVGDTVYFKYKKDSVLVVSDDEYEKCHSTHPIFFSNNGNTTYMLDNPSLFYFISGVSGHCAKGQKMIIKVLEPPNISPPTANQNGTNGPSDQNGSVKMAVPIVAPLLMSAMVAFFRFF</sequence>
<feature type="chain" id="PRO_5040256127" description="Phytocyanin domain-containing protein" evidence="11">
    <location>
        <begin position="29"/>
        <end position="176"/>
    </location>
</feature>
<keyword evidence="3 11" id="KW-0732">Signal</keyword>
<evidence type="ECO:0000256" key="2">
    <source>
        <dbReference type="ARBA" id="ARBA00022622"/>
    </source>
</evidence>
<keyword evidence="14" id="KW-1185">Reference proteome</keyword>
<comment type="similarity">
    <text evidence="8">Belongs to the early nodulin-like (ENODL) family.</text>
</comment>
<accession>A0A9Q0QUZ1</accession>
<dbReference type="InterPro" id="IPR003245">
    <property type="entry name" value="Phytocyanin_dom"/>
</dbReference>
<dbReference type="PANTHER" id="PTHR33021">
    <property type="entry name" value="BLUE COPPER PROTEIN"/>
    <property type="match status" value="1"/>
</dbReference>
<dbReference type="PROSITE" id="PS51485">
    <property type="entry name" value="PHYTOCYANIN"/>
    <property type="match status" value="1"/>
</dbReference>
<dbReference type="Gene3D" id="2.60.40.420">
    <property type="entry name" value="Cupredoxins - blue copper proteins"/>
    <property type="match status" value="1"/>
</dbReference>
<name>A0A9Q0QUZ1_9MAGN</name>
<keyword evidence="7" id="KW-0449">Lipoprotein</keyword>
<evidence type="ECO:0000256" key="8">
    <source>
        <dbReference type="ARBA" id="ARBA00035011"/>
    </source>
</evidence>
<keyword evidence="2" id="KW-0336">GPI-anchor</keyword>
<dbReference type="PANTHER" id="PTHR33021:SF289">
    <property type="entry name" value="EARLY NODULIN-LIKE PROTEIN 5-RELATED"/>
    <property type="match status" value="1"/>
</dbReference>
<evidence type="ECO:0000313" key="14">
    <source>
        <dbReference type="Proteomes" id="UP001141806"/>
    </source>
</evidence>
<dbReference type="GO" id="GO:0005886">
    <property type="term" value="C:plasma membrane"/>
    <property type="evidence" value="ECO:0007669"/>
    <property type="project" value="TreeGrafter"/>
</dbReference>
<evidence type="ECO:0000256" key="4">
    <source>
        <dbReference type="ARBA" id="ARBA00023136"/>
    </source>
</evidence>
<evidence type="ECO:0000256" key="9">
    <source>
        <dbReference type="ARBA" id="ARBA00037868"/>
    </source>
</evidence>
<dbReference type="GO" id="GO:0012505">
    <property type="term" value="C:endomembrane system"/>
    <property type="evidence" value="ECO:0007669"/>
    <property type="project" value="UniProtKB-SubCell"/>
</dbReference>
<organism evidence="13 14">
    <name type="scientific">Protea cynaroides</name>
    <dbReference type="NCBI Taxonomy" id="273540"/>
    <lineage>
        <taxon>Eukaryota</taxon>
        <taxon>Viridiplantae</taxon>
        <taxon>Streptophyta</taxon>
        <taxon>Embryophyta</taxon>
        <taxon>Tracheophyta</taxon>
        <taxon>Spermatophyta</taxon>
        <taxon>Magnoliopsida</taxon>
        <taxon>Proteales</taxon>
        <taxon>Proteaceae</taxon>
        <taxon>Protea</taxon>
    </lineage>
</organism>
<evidence type="ECO:0000259" key="12">
    <source>
        <dbReference type="PROSITE" id="PS51485"/>
    </source>
</evidence>
<evidence type="ECO:0000256" key="3">
    <source>
        <dbReference type="ARBA" id="ARBA00022729"/>
    </source>
</evidence>
<dbReference type="EMBL" id="JAMYWD010000004">
    <property type="protein sequence ID" value="KAJ4972780.1"/>
    <property type="molecule type" value="Genomic_DNA"/>
</dbReference>
<dbReference type="Pfam" id="PF02298">
    <property type="entry name" value="Cu_bind_like"/>
    <property type="match status" value="1"/>
</dbReference>
<dbReference type="CDD" id="cd11019">
    <property type="entry name" value="OsENODL1_like"/>
    <property type="match status" value="1"/>
</dbReference>
<dbReference type="FunFam" id="2.60.40.420:FF:000010">
    <property type="entry name" value="Early nodulin-like protein 1"/>
    <property type="match status" value="1"/>
</dbReference>
<feature type="domain" description="Phytocyanin" evidence="12">
    <location>
        <begin position="29"/>
        <end position="130"/>
    </location>
</feature>
<dbReference type="InterPro" id="IPR008972">
    <property type="entry name" value="Cupredoxin"/>
</dbReference>
<gene>
    <name evidence="13" type="ORF">NE237_005954</name>
</gene>
<dbReference type="Proteomes" id="UP001141806">
    <property type="component" value="Unassembled WGS sequence"/>
</dbReference>
<reference evidence="13" key="1">
    <citation type="journal article" date="2023" name="Plant J.">
        <title>The genome of the king protea, Protea cynaroides.</title>
        <authorList>
            <person name="Chang J."/>
            <person name="Duong T.A."/>
            <person name="Schoeman C."/>
            <person name="Ma X."/>
            <person name="Roodt D."/>
            <person name="Barker N."/>
            <person name="Li Z."/>
            <person name="Van de Peer Y."/>
            <person name="Mizrachi E."/>
        </authorList>
    </citation>
    <scope>NUCLEOTIDE SEQUENCE</scope>
    <source>
        <tissue evidence="13">Young leaves</tissue>
    </source>
</reference>
<keyword evidence="6" id="KW-0325">Glycoprotein</keyword>
<dbReference type="InterPro" id="IPR041846">
    <property type="entry name" value="ENL_dom"/>
</dbReference>
<comment type="caution">
    <text evidence="13">The sequence shown here is derived from an EMBL/GenBank/DDBJ whole genome shotgun (WGS) entry which is preliminary data.</text>
</comment>
<proteinExistence type="inferred from homology"/>
<dbReference type="InterPro" id="IPR039391">
    <property type="entry name" value="Phytocyanin-like"/>
</dbReference>
<evidence type="ECO:0000256" key="10">
    <source>
        <dbReference type="SAM" id="Phobius"/>
    </source>
</evidence>
<evidence type="ECO:0000256" key="7">
    <source>
        <dbReference type="ARBA" id="ARBA00023288"/>
    </source>
</evidence>
<keyword evidence="4 10" id="KW-0472">Membrane</keyword>
<feature type="signal peptide" evidence="11">
    <location>
        <begin position="1"/>
        <end position="28"/>
    </location>
</feature>
<dbReference type="GO" id="GO:0098552">
    <property type="term" value="C:side of membrane"/>
    <property type="evidence" value="ECO:0007669"/>
    <property type="project" value="UniProtKB-KW"/>
</dbReference>
<dbReference type="SUPFAM" id="SSF49503">
    <property type="entry name" value="Cupredoxins"/>
    <property type="match status" value="1"/>
</dbReference>